<evidence type="ECO:0000256" key="1">
    <source>
        <dbReference type="ARBA" id="ARBA00022723"/>
    </source>
</evidence>
<keyword evidence="2" id="KW-0560">Oxidoreductase</keyword>
<organism evidence="4">
    <name type="scientific">Aplanochytrium stocchinoi</name>
    <dbReference type="NCBI Taxonomy" id="215587"/>
    <lineage>
        <taxon>Eukaryota</taxon>
        <taxon>Sar</taxon>
        <taxon>Stramenopiles</taxon>
        <taxon>Bigyra</taxon>
        <taxon>Labyrinthulomycetes</taxon>
        <taxon>Thraustochytrida</taxon>
        <taxon>Thraustochytriidae</taxon>
        <taxon>Aplanochytrium</taxon>
    </lineage>
</organism>
<sequence length="233" mass="26130">MCLGCTIPAVATRFRETCKEALGELDVTHSPRSLRQKLLPIYKLASEITLDELGITKPLETEGNRVSYIPVLEEEEFTIGIFIIPPGGRVPLHNHPDMCVVSRVLYGEMDMISLDWDSKSFHGAERYFGGNAIVKSNRKLSAQQTQILIPTHKNMHEIRVSPDSQGVALLDILTPNYSEEDDRPCTYFELSTDQGRNNYGSQNVEMKSASGVSLFDHYEGDIVTLRAIPEPIY</sequence>
<dbReference type="GO" id="GO:0016702">
    <property type="term" value="F:oxidoreductase activity, acting on single donors with incorporation of molecular oxygen, incorporation of two atoms of oxygen"/>
    <property type="evidence" value="ECO:0007669"/>
    <property type="project" value="InterPro"/>
</dbReference>
<dbReference type="Gene3D" id="2.60.120.10">
    <property type="entry name" value="Jelly Rolls"/>
    <property type="match status" value="1"/>
</dbReference>
<dbReference type="PANTHER" id="PTHR22966">
    <property type="entry name" value="2-AMINOETHANETHIOL DIOXYGENASE"/>
    <property type="match status" value="1"/>
</dbReference>
<dbReference type="EMBL" id="HBIN01015529">
    <property type="protein sequence ID" value="CAE0441657.1"/>
    <property type="molecule type" value="Transcribed_RNA"/>
</dbReference>
<reference evidence="4" key="1">
    <citation type="submission" date="2021-01" db="EMBL/GenBank/DDBJ databases">
        <authorList>
            <person name="Corre E."/>
            <person name="Pelletier E."/>
            <person name="Niang G."/>
            <person name="Scheremetjew M."/>
            <person name="Finn R."/>
            <person name="Kale V."/>
            <person name="Holt S."/>
            <person name="Cochrane G."/>
            <person name="Meng A."/>
            <person name="Brown T."/>
            <person name="Cohen L."/>
        </authorList>
    </citation>
    <scope>NUCLEOTIDE SEQUENCE</scope>
    <source>
        <strain evidence="4">GSBS06</strain>
    </source>
</reference>
<dbReference type="CDD" id="cd20289">
    <property type="entry name" value="cupin_ADO"/>
    <property type="match status" value="1"/>
</dbReference>
<dbReference type="AlphaFoldDB" id="A0A7S3PJT8"/>
<evidence type="ECO:0008006" key="5">
    <source>
        <dbReference type="Google" id="ProtNLM"/>
    </source>
</evidence>
<dbReference type="Pfam" id="PF07847">
    <property type="entry name" value="PCO_ADO"/>
    <property type="match status" value="1"/>
</dbReference>
<dbReference type="InterPro" id="IPR012864">
    <property type="entry name" value="PCO/ADO"/>
</dbReference>
<dbReference type="InterPro" id="IPR014710">
    <property type="entry name" value="RmlC-like_jellyroll"/>
</dbReference>
<keyword evidence="1" id="KW-0479">Metal-binding</keyword>
<protein>
    <recommendedName>
        <fullName evidence="5">Cysteine dioxygenase</fullName>
    </recommendedName>
</protein>
<dbReference type="PANTHER" id="PTHR22966:SF61">
    <property type="entry name" value="2-AMINOETHANETHIOL DIOXYGENASE"/>
    <property type="match status" value="1"/>
</dbReference>
<dbReference type="GO" id="GO:0046872">
    <property type="term" value="F:metal ion binding"/>
    <property type="evidence" value="ECO:0007669"/>
    <property type="project" value="UniProtKB-KW"/>
</dbReference>
<dbReference type="SUPFAM" id="SSF51182">
    <property type="entry name" value="RmlC-like cupins"/>
    <property type="match status" value="1"/>
</dbReference>
<evidence type="ECO:0000256" key="2">
    <source>
        <dbReference type="ARBA" id="ARBA00023002"/>
    </source>
</evidence>
<keyword evidence="3" id="KW-0408">Iron</keyword>
<evidence type="ECO:0000313" key="4">
    <source>
        <dbReference type="EMBL" id="CAE0441657.1"/>
    </source>
</evidence>
<name>A0A7S3PJT8_9STRA</name>
<accession>A0A7S3PJT8</accession>
<evidence type="ECO:0000256" key="3">
    <source>
        <dbReference type="ARBA" id="ARBA00023004"/>
    </source>
</evidence>
<proteinExistence type="predicted"/>
<gene>
    <name evidence="4" type="ORF">ASTO00021_LOCUS11782</name>
</gene>
<dbReference type="InterPro" id="IPR011051">
    <property type="entry name" value="RmlC_Cupin_sf"/>
</dbReference>